<organism evidence="2 3">
    <name type="scientific">Saccharopolyspora mangrovi</name>
    <dbReference type="NCBI Taxonomy" id="3082379"/>
    <lineage>
        <taxon>Bacteria</taxon>
        <taxon>Bacillati</taxon>
        <taxon>Actinomycetota</taxon>
        <taxon>Actinomycetes</taxon>
        <taxon>Pseudonocardiales</taxon>
        <taxon>Pseudonocardiaceae</taxon>
        <taxon>Saccharopolyspora</taxon>
    </lineage>
</organism>
<dbReference type="Pfam" id="PF06094">
    <property type="entry name" value="GGACT"/>
    <property type="match status" value="1"/>
</dbReference>
<evidence type="ECO:0000313" key="2">
    <source>
        <dbReference type="EMBL" id="MEB3369205.1"/>
    </source>
</evidence>
<dbReference type="Gene3D" id="3.10.490.10">
    <property type="entry name" value="Gamma-glutamyl cyclotransferase-like"/>
    <property type="match status" value="1"/>
</dbReference>
<dbReference type="Proteomes" id="UP001327093">
    <property type="component" value="Unassembled WGS sequence"/>
</dbReference>
<dbReference type="CDD" id="cd06661">
    <property type="entry name" value="GGCT_like"/>
    <property type="match status" value="1"/>
</dbReference>
<dbReference type="InterPro" id="IPR013024">
    <property type="entry name" value="GGCT-like"/>
</dbReference>
<reference evidence="2 3" key="1">
    <citation type="submission" date="2023-10" db="EMBL/GenBank/DDBJ databases">
        <title>Saccharopolyspora sp. nov., isolated from mangrove soil.</title>
        <authorList>
            <person name="Lu Y."/>
            <person name="Liu W."/>
        </authorList>
    </citation>
    <scope>NUCLEOTIDE SEQUENCE [LARGE SCALE GENOMIC DNA]</scope>
    <source>
        <strain evidence="2 3">S2-29</strain>
    </source>
</reference>
<comment type="caution">
    <text evidence="2">The sequence shown here is derived from an EMBL/GenBank/DDBJ whole genome shotgun (WGS) entry which is preliminary data.</text>
</comment>
<evidence type="ECO:0000259" key="1">
    <source>
        <dbReference type="Pfam" id="PF06094"/>
    </source>
</evidence>
<proteinExistence type="predicted"/>
<sequence length="115" mass="12862">MSDRIAVYGTLQHGSSAWHLLEPLVTGPFERVGLPGTLYDTGRGYPALRLGGDGRVPAQVFRLRDPDRAWVVLDDYEGPEYERRLVTTAGEPCWVYTWPGPVHDLRPLPHGWPPG</sequence>
<dbReference type="EMBL" id="JAWLNX010000011">
    <property type="protein sequence ID" value="MEB3369205.1"/>
    <property type="molecule type" value="Genomic_DNA"/>
</dbReference>
<name>A0ABU6ACE0_9PSEU</name>
<dbReference type="InterPro" id="IPR036568">
    <property type="entry name" value="GGCT-like_sf"/>
</dbReference>
<gene>
    <name evidence="2" type="ORF">R4I43_17485</name>
</gene>
<dbReference type="RefSeq" id="WP_324266695.1">
    <property type="nucleotide sequence ID" value="NZ_JAWLNX010000011.1"/>
</dbReference>
<protein>
    <submittedName>
        <fullName evidence="2">Gamma-glutamylcyclotransferase family protein</fullName>
    </submittedName>
</protein>
<accession>A0ABU6ACE0</accession>
<feature type="domain" description="Gamma-glutamylcyclotransferase AIG2-like" evidence="1">
    <location>
        <begin position="6"/>
        <end position="111"/>
    </location>
</feature>
<dbReference type="SUPFAM" id="SSF110857">
    <property type="entry name" value="Gamma-glutamyl cyclotransferase-like"/>
    <property type="match status" value="1"/>
</dbReference>
<evidence type="ECO:0000313" key="3">
    <source>
        <dbReference type="Proteomes" id="UP001327093"/>
    </source>
</evidence>
<keyword evidence="3" id="KW-1185">Reference proteome</keyword>
<dbReference type="InterPro" id="IPR009288">
    <property type="entry name" value="AIG2-like_dom"/>
</dbReference>